<sequence length="178" mass="19962">MRNLKFHNIHGKEPYPFSTTMTNKGMTREYELIPDILIAIDLSSNRFHGEIPESIGNPNGLRWLNLSNNALIGAIPTSLANLTLLEALDLSQNKLSREIPQQLVQLTFLAFFNVSHNHLTGPIPQGNNLQHFQGLPLMGTQDCVEVLCQGHVEVLSNHHQHLHPPNKVQLVNLIGNLY</sequence>
<keyword evidence="3" id="KW-1003">Cell membrane</keyword>
<reference evidence="12 13" key="1">
    <citation type="journal article" date="2018" name="PLoS Genet.">
        <title>Population sequencing reveals clonal diversity and ancestral inbreeding in the grapevine cultivar Chardonnay.</title>
        <authorList>
            <person name="Roach M.J."/>
            <person name="Johnson D.L."/>
            <person name="Bohlmann J."/>
            <person name="van Vuuren H.J."/>
            <person name="Jones S.J."/>
            <person name="Pretorius I.S."/>
            <person name="Schmidt S.A."/>
            <person name="Borneman A.R."/>
        </authorList>
    </citation>
    <scope>NUCLEOTIDE SEQUENCE [LARGE SCALE GENOMIC DNA]</scope>
    <source>
        <strain evidence="13">cv. Chardonnay</strain>
        <tissue evidence="12">Leaf</tissue>
    </source>
</reference>
<dbReference type="InterPro" id="IPR032675">
    <property type="entry name" value="LRR_dom_sf"/>
</dbReference>
<evidence type="ECO:0000256" key="3">
    <source>
        <dbReference type="ARBA" id="ARBA00022475"/>
    </source>
</evidence>
<keyword evidence="6" id="KW-0732">Signal</keyword>
<dbReference type="Pfam" id="PF00560">
    <property type="entry name" value="LRR_1"/>
    <property type="match status" value="1"/>
</dbReference>
<dbReference type="Proteomes" id="UP000288805">
    <property type="component" value="Unassembled WGS sequence"/>
</dbReference>
<gene>
    <name evidence="12" type="primary">RLP12_25</name>
    <name evidence="12" type="ORF">CK203_073977</name>
</gene>
<proteinExistence type="inferred from homology"/>
<evidence type="ECO:0000313" key="12">
    <source>
        <dbReference type="EMBL" id="RVW37539.1"/>
    </source>
</evidence>
<keyword evidence="11" id="KW-0325">Glycoprotein</keyword>
<comment type="caution">
    <text evidence="12">The sequence shown here is derived from an EMBL/GenBank/DDBJ whole genome shotgun (WGS) entry which is preliminary data.</text>
</comment>
<comment type="subcellular location">
    <subcellularLocation>
        <location evidence="1">Cell membrane</location>
        <topology evidence="1">Single-pass type I membrane protein</topology>
    </subcellularLocation>
</comment>
<dbReference type="SUPFAM" id="SSF52058">
    <property type="entry name" value="L domain-like"/>
    <property type="match status" value="1"/>
</dbReference>
<evidence type="ECO:0000256" key="9">
    <source>
        <dbReference type="ARBA" id="ARBA00023136"/>
    </source>
</evidence>
<evidence type="ECO:0000256" key="8">
    <source>
        <dbReference type="ARBA" id="ARBA00022989"/>
    </source>
</evidence>
<dbReference type="Pfam" id="PF13855">
    <property type="entry name" value="LRR_8"/>
    <property type="match status" value="1"/>
</dbReference>
<comment type="similarity">
    <text evidence="2">Belongs to the RLP family.</text>
</comment>
<keyword evidence="8" id="KW-1133">Transmembrane helix</keyword>
<dbReference type="PANTHER" id="PTHR27004">
    <property type="entry name" value="RECEPTOR-LIKE PROTEIN 12 ISOFORM X1"/>
    <property type="match status" value="1"/>
</dbReference>
<protein>
    <submittedName>
        <fullName evidence="12">Receptor-like protein 12</fullName>
    </submittedName>
</protein>
<evidence type="ECO:0000256" key="6">
    <source>
        <dbReference type="ARBA" id="ARBA00022729"/>
    </source>
</evidence>
<dbReference type="PANTHER" id="PTHR27004:SF460">
    <property type="entry name" value="RECEPTOR-LIKE PROTEIN 33"/>
    <property type="match status" value="1"/>
</dbReference>
<evidence type="ECO:0000256" key="7">
    <source>
        <dbReference type="ARBA" id="ARBA00022737"/>
    </source>
</evidence>
<evidence type="ECO:0000256" key="4">
    <source>
        <dbReference type="ARBA" id="ARBA00022614"/>
    </source>
</evidence>
<dbReference type="FunFam" id="3.80.10.10:FF:000041">
    <property type="entry name" value="LRR receptor-like serine/threonine-protein kinase ERECTA"/>
    <property type="match status" value="1"/>
</dbReference>
<dbReference type="GO" id="GO:0005886">
    <property type="term" value="C:plasma membrane"/>
    <property type="evidence" value="ECO:0007669"/>
    <property type="project" value="UniProtKB-SubCell"/>
</dbReference>
<keyword evidence="7" id="KW-0677">Repeat</keyword>
<keyword evidence="10 12" id="KW-0675">Receptor</keyword>
<accession>A0A438DQ49</accession>
<organism evidence="12 13">
    <name type="scientific">Vitis vinifera</name>
    <name type="common">Grape</name>
    <dbReference type="NCBI Taxonomy" id="29760"/>
    <lineage>
        <taxon>Eukaryota</taxon>
        <taxon>Viridiplantae</taxon>
        <taxon>Streptophyta</taxon>
        <taxon>Embryophyta</taxon>
        <taxon>Tracheophyta</taxon>
        <taxon>Spermatophyta</taxon>
        <taxon>Magnoliopsida</taxon>
        <taxon>eudicotyledons</taxon>
        <taxon>Gunneridae</taxon>
        <taxon>Pentapetalae</taxon>
        <taxon>rosids</taxon>
        <taxon>Vitales</taxon>
        <taxon>Vitaceae</taxon>
        <taxon>Viteae</taxon>
        <taxon>Vitis</taxon>
    </lineage>
</organism>
<evidence type="ECO:0000313" key="13">
    <source>
        <dbReference type="Proteomes" id="UP000288805"/>
    </source>
</evidence>
<dbReference type="EMBL" id="QGNW01001534">
    <property type="protein sequence ID" value="RVW37539.1"/>
    <property type="molecule type" value="Genomic_DNA"/>
</dbReference>
<dbReference type="InterPro" id="IPR001611">
    <property type="entry name" value="Leu-rich_rpt"/>
</dbReference>
<name>A0A438DQ49_VITVI</name>
<dbReference type="AlphaFoldDB" id="A0A438DQ49"/>
<keyword evidence="9" id="KW-0472">Membrane</keyword>
<evidence type="ECO:0000256" key="11">
    <source>
        <dbReference type="ARBA" id="ARBA00023180"/>
    </source>
</evidence>
<evidence type="ECO:0000256" key="10">
    <source>
        <dbReference type="ARBA" id="ARBA00023170"/>
    </source>
</evidence>
<evidence type="ECO:0000256" key="1">
    <source>
        <dbReference type="ARBA" id="ARBA00004251"/>
    </source>
</evidence>
<evidence type="ECO:0000256" key="5">
    <source>
        <dbReference type="ARBA" id="ARBA00022692"/>
    </source>
</evidence>
<dbReference type="Gene3D" id="3.80.10.10">
    <property type="entry name" value="Ribonuclease Inhibitor"/>
    <property type="match status" value="1"/>
</dbReference>
<keyword evidence="4" id="KW-0433">Leucine-rich repeat</keyword>
<evidence type="ECO:0000256" key="2">
    <source>
        <dbReference type="ARBA" id="ARBA00009592"/>
    </source>
</evidence>
<dbReference type="PRINTS" id="PR00019">
    <property type="entry name" value="LEURICHRPT"/>
</dbReference>
<keyword evidence="5" id="KW-0812">Transmembrane</keyword>